<dbReference type="PANTHER" id="PTHR47739">
    <property type="entry name" value="TRNA1(VAL) (ADENINE(37)-N6)-METHYLTRANSFERASE"/>
    <property type="match status" value="1"/>
</dbReference>
<dbReference type="EMBL" id="JALEMU010000109">
    <property type="protein sequence ID" value="MCI5755986.1"/>
    <property type="molecule type" value="Genomic_DNA"/>
</dbReference>
<proteinExistence type="predicted"/>
<protein>
    <submittedName>
        <fullName evidence="4">Methyltransferase</fullName>
    </submittedName>
</protein>
<keyword evidence="1 4" id="KW-0489">Methyltransferase</keyword>
<evidence type="ECO:0000256" key="1">
    <source>
        <dbReference type="ARBA" id="ARBA00022603"/>
    </source>
</evidence>
<accession>A0AAE3K051</accession>
<reference evidence="4 5" key="1">
    <citation type="submission" date="2022-03" db="EMBL/GenBank/DDBJ databases">
        <title>Metagenome-assembled genomes from swine fecal metagenomes.</title>
        <authorList>
            <person name="Holman D.B."/>
            <person name="Kommadath A."/>
        </authorList>
    </citation>
    <scope>NUCLEOTIDE SEQUENCE [LARGE SCALE GENOMIC DNA]</scope>
    <source>
        <strain evidence="4">SUG147</strain>
    </source>
</reference>
<dbReference type="InterPro" id="IPR007848">
    <property type="entry name" value="Small_mtfrase_dom"/>
</dbReference>
<dbReference type="GO" id="GO:0008170">
    <property type="term" value="F:N-methyltransferase activity"/>
    <property type="evidence" value="ECO:0007669"/>
    <property type="project" value="UniProtKB-ARBA"/>
</dbReference>
<dbReference type="Pfam" id="PF05175">
    <property type="entry name" value="MTS"/>
    <property type="match status" value="1"/>
</dbReference>
<dbReference type="Proteomes" id="UP001139365">
    <property type="component" value="Unassembled WGS sequence"/>
</dbReference>
<keyword evidence="1 4" id="KW-0808">Transferase</keyword>
<gene>
    <name evidence="4" type="ORF">MR241_06805</name>
</gene>
<dbReference type="GO" id="GO:0008757">
    <property type="term" value="F:S-adenosylmethionine-dependent methyltransferase activity"/>
    <property type="evidence" value="ECO:0007669"/>
    <property type="project" value="UniProtKB-ARBA"/>
</dbReference>
<comment type="caution">
    <text evidence="4">The sequence shown here is derived from an EMBL/GenBank/DDBJ whole genome shotgun (WGS) entry which is preliminary data.</text>
</comment>
<keyword evidence="2" id="KW-0949">S-adenosyl-L-methionine</keyword>
<evidence type="ECO:0000313" key="4">
    <source>
        <dbReference type="EMBL" id="MCI5755986.1"/>
    </source>
</evidence>
<evidence type="ECO:0000259" key="3">
    <source>
        <dbReference type="Pfam" id="PF05175"/>
    </source>
</evidence>
<dbReference type="InterPro" id="IPR029063">
    <property type="entry name" value="SAM-dependent_MTases_sf"/>
</dbReference>
<dbReference type="GO" id="GO:0003676">
    <property type="term" value="F:nucleic acid binding"/>
    <property type="evidence" value="ECO:0007669"/>
    <property type="project" value="InterPro"/>
</dbReference>
<sequence length="241" mass="26565">MELFGNETLTVVNDGIKLIQNPAGLTFGTDALMLAAFVRRAPQSVGAEFGSGSGIISLLLASRGKLKKIYAVENQEYYSLLTGRNAVLNGLSDRVIPVHCDARDFRETCDVIFTNPPYMKVGAGKRNADDGKYAARHEVCGDIYDFCRSAARNLKYGGYFYCVYRPDRAVDLLFAMRESSIEPKRIAFVSQDTLHKPSLMLVEGKRGGNPSCEVMKTLFLTHGGSPTPEAEAIYRTGEWES</sequence>
<organism evidence="4 5">
    <name type="scientific">Candidatus Colimorpha enterica</name>
    <dbReference type="NCBI Taxonomy" id="3083063"/>
    <lineage>
        <taxon>Bacteria</taxon>
        <taxon>Pseudomonadati</taxon>
        <taxon>Bacteroidota</taxon>
        <taxon>Bacteroidia</taxon>
        <taxon>Bacteroidales</taxon>
        <taxon>Candidatus Colimorpha</taxon>
    </lineage>
</organism>
<dbReference type="InterPro" id="IPR002052">
    <property type="entry name" value="DNA_methylase_N6_adenine_CS"/>
</dbReference>
<evidence type="ECO:0000256" key="2">
    <source>
        <dbReference type="ARBA" id="ARBA00022691"/>
    </source>
</evidence>
<dbReference type="Gene3D" id="3.40.50.150">
    <property type="entry name" value="Vaccinia Virus protein VP39"/>
    <property type="match status" value="1"/>
</dbReference>
<dbReference type="PANTHER" id="PTHR47739:SF1">
    <property type="entry name" value="TRNA1(VAL) (ADENINE(37)-N6)-METHYLTRANSFERASE"/>
    <property type="match status" value="1"/>
</dbReference>
<dbReference type="SUPFAM" id="SSF53335">
    <property type="entry name" value="S-adenosyl-L-methionine-dependent methyltransferases"/>
    <property type="match status" value="1"/>
</dbReference>
<evidence type="ECO:0000313" key="5">
    <source>
        <dbReference type="Proteomes" id="UP001139365"/>
    </source>
</evidence>
<feature type="domain" description="Methyltransferase small" evidence="3">
    <location>
        <begin position="32"/>
        <end position="122"/>
    </location>
</feature>
<dbReference type="CDD" id="cd02440">
    <property type="entry name" value="AdoMet_MTases"/>
    <property type="match status" value="1"/>
</dbReference>
<dbReference type="GO" id="GO:0032259">
    <property type="term" value="P:methylation"/>
    <property type="evidence" value="ECO:0007669"/>
    <property type="project" value="UniProtKB-KW"/>
</dbReference>
<name>A0AAE3K051_9BACT</name>
<dbReference type="PROSITE" id="PS00092">
    <property type="entry name" value="N6_MTASE"/>
    <property type="match status" value="1"/>
</dbReference>
<dbReference type="AlphaFoldDB" id="A0AAE3K051"/>
<dbReference type="InterPro" id="IPR050210">
    <property type="entry name" value="tRNA_Adenine-N(6)_MTase"/>
</dbReference>